<evidence type="ECO:0000259" key="2">
    <source>
        <dbReference type="Pfam" id="PF04961"/>
    </source>
</evidence>
<feature type="coiled-coil region" evidence="1">
    <location>
        <begin position="164"/>
        <end position="191"/>
    </location>
</feature>
<feature type="domain" description="Cyclodeaminase/cyclohydrolase" evidence="2">
    <location>
        <begin position="9"/>
        <end position="176"/>
    </location>
</feature>
<dbReference type="GO" id="GO:0016787">
    <property type="term" value="F:hydrolase activity"/>
    <property type="evidence" value="ECO:0007669"/>
    <property type="project" value="UniProtKB-KW"/>
</dbReference>
<name>A0A553H0V7_9PSED</name>
<proteinExistence type="predicted"/>
<dbReference type="OrthoDB" id="7030912at2"/>
<dbReference type="Pfam" id="PF04961">
    <property type="entry name" value="FTCD_C"/>
    <property type="match status" value="1"/>
</dbReference>
<accession>A0A553H0V7</accession>
<evidence type="ECO:0000313" key="3">
    <source>
        <dbReference type="EMBL" id="TRX75379.1"/>
    </source>
</evidence>
<keyword evidence="4" id="KW-1185">Reference proteome</keyword>
<keyword evidence="3" id="KW-0378">Hydrolase</keyword>
<dbReference type="SUPFAM" id="SSF101262">
    <property type="entry name" value="Methenyltetrahydrofolate cyclohydrolase-like"/>
    <property type="match status" value="1"/>
</dbReference>
<evidence type="ECO:0000313" key="4">
    <source>
        <dbReference type="Proteomes" id="UP000315235"/>
    </source>
</evidence>
<dbReference type="Gene3D" id="1.20.120.680">
    <property type="entry name" value="Formiminotetrahydrofolate cyclodeaminase monomer, up-and-down helical bundle"/>
    <property type="match status" value="1"/>
</dbReference>
<keyword evidence="1" id="KW-0175">Coiled coil</keyword>
<sequence length="195" mass="20159">MTDSLWNQTLADFRDALGADRPTPSCGAASAVSASLGMALVGMAVRITLADATEADRLPLQDLLSRCDTLTESLGQQADADVRAFDAYLASDKEHPEGPAPEALRQALAVPLASARLCHQGLEAARAALPLCKPGLRSDVVAGAGLLHAALGAVLLNLDANLDARTAAEERAALEQARDTLQADADALLQAIRAG</sequence>
<dbReference type="InterPro" id="IPR007044">
    <property type="entry name" value="Cyclodeamin/CycHdrlase"/>
</dbReference>
<comment type="caution">
    <text evidence="3">The sequence shown here is derived from an EMBL/GenBank/DDBJ whole genome shotgun (WGS) entry which is preliminary data.</text>
</comment>
<reference evidence="3 4" key="1">
    <citation type="submission" date="2019-07" db="EMBL/GenBank/DDBJ databases">
        <title>Pseudomonas mangiferae sp. nov., isolated from bark of mango tree in Thailand.</title>
        <authorList>
            <person name="Srisuk N."/>
            <person name="Anurat P."/>
        </authorList>
    </citation>
    <scope>NUCLEOTIDE SEQUENCE [LARGE SCALE GENOMIC DNA]</scope>
    <source>
        <strain evidence="3 4">DMKU_BBB3-04</strain>
    </source>
</reference>
<dbReference type="EMBL" id="VJOY01000004">
    <property type="protein sequence ID" value="TRX75379.1"/>
    <property type="molecule type" value="Genomic_DNA"/>
</dbReference>
<dbReference type="InterPro" id="IPR036178">
    <property type="entry name" value="Formintransfe-cycloase-like_sf"/>
</dbReference>
<evidence type="ECO:0000256" key="1">
    <source>
        <dbReference type="SAM" id="Coils"/>
    </source>
</evidence>
<protein>
    <submittedName>
        <fullName evidence="3">Cyclodeaminase/cyclohydrolase family protein</fullName>
    </submittedName>
</protein>
<organism evidence="3 4">
    <name type="scientific">Pseudomonas mangiferae</name>
    <dbReference type="NCBI Taxonomy" id="2593654"/>
    <lineage>
        <taxon>Bacteria</taxon>
        <taxon>Pseudomonadati</taxon>
        <taxon>Pseudomonadota</taxon>
        <taxon>Gammaproteobacteria</taxon>
        <taxon>Pseudomonadales</taxon>
        <taxon>Pseudomonadaceae</taxon>
        <taxon>Pseudomonas</taxon>
    </lineage>
</organism>
<dbReference type="RefSeq" id="WP_143487471.1">
    <property type="nucleotide sequence ID" value="NZ_VJOY01000004.1"/>
</dbReference>
<dbReference type="AlphaFoldDB" id="A0A553H0V7"/>
<gene>
    <name evidence="3" type="ORF">FM069_06465</name>
</gene>
<dbReference type="Proteomes" id="UP000315235">
    <property type="component" value="Unassembled WGS sequence"/>
</dbReference>